<evidence type="ECO:0000313" key="2">
    <source>
        <dbReference type="EMBL" id="CAI0374186.1"/>
    </source>
</evidence>
<dbReference type="AlphaFoldDB" id="A0AAV0GN57"/>
<protein>
    <recommendedName>
        <fullName evidence="4">Ubiquitin-like domain-containing protein</fullName>
    </recommendedName>
</protein>
<evidence type="ECO:0008006" key="4">
    <source>
        <dbReference type="Google" id="ProtNLM"/>
    </source>
</evidence>
<proteinExistence type="predicted"/>
<keyword evidence="1" id="KW-1133">Transmembrane helix</keyword>
<name>A0AAV0GN57_9ROSI</name>
<evidence type="ECO:0000313" key="3">
    <source>
        <dbReference type="Proteomes" id="UP001154282"/>
    </source>
</evidence>
<sequence>FWYKSPFAFYSLCLGNPSRHHLKPSLSVLSSTTEVPTSPARVVKFKSELSNAIAFTPGGHRLQISVSGKRLESHLLLVDYTSDSVITLVYRLRLYVSTFPGSLRRVIIDMVVLVFMYVSSVIGCLVVINTRPFWCCKHSASQNWRP</sequence>
<keyword evidence="1" id="KW-0472">Membrane</keyword>
<accession>A0AAV0GN57</accession>
<dbReference type="EMBL" id="CAMGYJ010000002">
    <property type="protein sequence ID" value="CAI0374186.1"/>
    <property type="molecule type" value="Genomic_DNA"/>
</dbReference>
<feature type="transmembrane region" description="Helical" evidence="1">
    <location>
        <begin position="106"/>
        <end position="128"/>
    </location>
</feature>
<feature type="non-terminal residue" evidence="2">
    <location>
        <position position="1"/>
    </location>
</feature>
<organism evidence="2 3">
    <name type="scientific">Linum tenue</name>
    <dbReference type="NCBI Taxonomy" id="586396"/>
    <lineage>
        <taxon>Eukaryota</taxon>
        <taxon>Viridiplantae</taxon>
        <taxon>Streptophyta</taxon>
        <taxon>Embryophyta</taxon>
        <taxon>Tracheophyta</taxon>
        <taxon>Spermatophyta</taxon>
        <taxon>Magnoliopsida</taxon>
        <taxon>eudicotyledons</taxon>
        <taxon>Gunneridae</taxon>
        <taxon>Pentapetalae</taxon>
        <taxon>rosids</taxon>
        <taxon>fabids</taxon>
        <taxon>Malpighiales</taxon>
        <taxon>Linaceae</taxon>
        <taxon>Linum</taxon>
    </lineage>
</organism>
<evidence type="ECO:0000256" key="1">
    <source>
        <dbReference type="SAM" id="Phobius"/>
    </source>
</evidence>
<keyword evidence="1" id="KW-0812">Transmembrane</keyword>
<comment type="caution">
    <text evidence="2">The sequence shown here is derived from an EMBL/GenBank/DDBJ whole genome shotgun (WGS) entry which is preliminary data.</text>
</comment>
<reference evidence="2" key="1">
    <citation type="submission" date="2022-08" db="EMBL/GenBank/DDBJ databases">
        <authorList>
            <person name="Gutierrez-Valencia J."/>
        </authorList>
    </citation>
    <scope>NUCLEOTIDE SEQUENCE</scope>
</reference>
<dbReference type="Proteomes" id="UP001154282">
    <property type="component" value="Unassembled WGS sequence"/>
</dbReference>
<gene>
    <name evidence="2" type="ORF">LITE_LOCUS90</name>
</gene>
<keyword evidence="3" id="KW-1185">Reference proteome</keyword>